<dbReference type="AlphaFoldDB" id="A0A382DDS8"/>
<gene>
    <name evidence="1" type="ORF">METZ01_LOCUS188998</name>
</gene>
<reference evidence="1" key="1">
    <citation type="submission" date="2018-05" db="EMBL/GenBank/DDBJ databases">
        <authorList>
            <person name="Lanie J.A."/>
            <person name="Ng W.-L."/>
            <person name="Kazmierczak K.M."/>
            <person name="Andrzejewski T.M."/>
            <person name="Davidsen T.M."/>
            <person name="Wayne K.J."/>
            <person name="Tettelin H."/>
            <person name="Glass J.I."/>
            <person name="Rusch D."/>
            <person name="Podicherti R."/>
            <person name="Tsui H.-C.T."/>
            <person name="Winkler M.E."/>
        </authorList>
    </citation>
    <scope>NUCLEOTIDE SEQUENCE</scope>
</reference>
<proteinExistence type="predicted"/>
<organism evidence="1">
    <name type="scientific">marine metagenome</name>
    <dbReference type="NCBI Taxonomy" id="408172"/>
    <lineage>
        <taxon>unclassified sequences</taxon>
        <taxon>metagenomes</taxon>
        <taxon>ecological metagenomes</taxon>
    </lineage>
</organism>
<protein>
    <submittedName>
        <fullName evidence="1">Uncharacterized protein</fullName>
    </submittedName>
</protein>
<accession>A0A382DDS8</accession>
<name>A0A382DDS8_9ZZZZ</name>
<sequence>MNDTENRMTQYVPMESLSSCMKEVRLLKRDKEFQKDAFCSPALVELKDGKVITLHSELPEGAVMVNKKVSKEALKEWTLKAKEKWNDSK</sequence>
<dbReference type="EMBL" id="UINC01038727">
    <property type="protein sequence ID" value="SVB36144.1"/>
    <property type="molecule type" value="Genomic_DNA"/>
</dbReference>
<evidence type="ECO:0000313" key="1">
    <source>
        <dbReference type="EMBL" id="SVB36144.1"/>
    </source>
</evidence>